<keyword evidence="4" id="KW-1185">Reference proteome</keyword>
<proteinExistence type="predicted"/>
<feature type="compositionally biased region" description="Polar residues" evidence="1">
    <location>
        <begin position="1049"/>
        <end position="1058"/>
    </location>
</feature>
<dbReference type="InterPro" id="IPR025476">
    <property type="entry name" value="Helitron_helicase-like"/>
</dbReference>
<keyword evidence="3" id="KW-0547">Nucleotide-binding</keyword>
<reference evidence="3" key="1">
    <citation type="journal article" date="2022" name="Int. J. Mol. Sci.">
        <title>Draft Genome of Tanacetum Coccineum: Genomic Comparison of Closely Related Tanacetum-Family Plants.</title>
        <authorList>
            <person name="Yamashiro T."/>
            <person name="Shiraishi A."/>
            <person name="Nakayama K."/>
            <person name="Satake H."/>
        </authorList>
    </citation>
    <scope>NUCLEOTIDE SEQUENCE</scope>
</reference>
<evidence type="ECO:0000313" key="3">
    <source>
        <dbReference type="EMBL" id="GJS51633.1"/>
    </source>
</evidence>
<comment type="caution">
    <text evidence="3">The sequence shown here is derived from an EMBL/GenBank/DDBJ whole genome shotgun (WGS) entry which is preliminary data.</text>
</comment>
<dbReference type="Pfam" id="PF14214">
    <property type="entry name" value="Helitron_like_N"/>
    <property type="match status" value="1"/>
</dbReference>
<keyword evidence="3" id="KW-0378">Hydrolase</keyword>
<keyword evidence="3" id="KW-0067">ATP-binding</keyword>
<dbReference type="SUPFAM" id="SSF50249">
    <property type="entry name" value="Nucleic acid-binding proteins"/>
    <property type="match status" value="1"/>
</dbReference>
<dbReference type="GO" id="GO:0004386">
    <property type="term" value="F:helicase activity"/>
    <property type="evidence" value="ECO:0007669"/>
    <property type="project" value="UniProtKB-KW"/>
</dbReference>
<feature type="compositionally biased region" description="Basic and acidic residues" evidence="1">
    <location>
        <begin position="1103"/>
        <end position="1113"/>
    </location>
</feature>
<feature type="domain" description="Helitron helicase-like" evidence="2">
    <location>
        <begin position="178"/>
        <end position="299"/>
    </location>
</feature>
<protein>
    <submittedName>
        <fullName evidence="3">DNA helicase</fullName>
    </submittedName>
</protein>
<dbReference type="Gene3D" id="2.40.50.140">
    <property type="entry name" value="Nucleic acid-binding proteins"/>
    <property type="match status" value="2"/>
</dbReference>
<accession>A0ABQ4WFI2</accession>
<dbReference type="PANTHER" id="PTHR45786:SF74">
    <property type="entry name" value="ATP-DEPENDENT DNA HELICASE"/>
    <property type="match status" value="1"/>
</dbReference>
<sequence length="1122" mass="128503">MFSMTSLGAQVDNSINNGRGLYVFKISGQLYQWIGSLCPAEGEPPRFLQLYIYDTDNEVDNRMSHFGGENSDLRYACFPNFKVRLYNVVGAQEYELPTGDMLGAIVYETGPESHMDYDIVLEERSGYPQRVNKLHSSYMSLQFPLLFVYGQDGYSKNLKMVDPTHSSSDQKRLSMLAFYSYQLHDRANCYNYLSRTGRLFQQYVVTAFCAIEQNRIDYVREHQNDIRNEYLSGIYDAINRGDSDGSDCGLRLILPQSFTSGPHYMYSHYLDALVICRVHGNPSFFITFTCNVKWPEIADTKRGLPHCHTLLWIHESMRVSREEDIDMYVSAELPSEDVDPECYNIVSEFMMHGPCGLACPSASCMHNSPRCKKNFPKEYCQRTYIDKNGFVHYKRRNTDVTTTRQNIKLDNSYVVPYNKKLLTTFYAHINVEYCGWSMLIKYLFKYISKGTDRVVARISRNGTNMSTPGASTTTYRPQVVGTSSSNFICTLDEYATLVFRERDRLDSIVVDTHKKKTTLTEWRHYNEWNTDGRHLTYLDFLSESITYTYLRYDDAIPHAHDGGEVELLYLREYLNTLSFVGLPLHRSMATTSISKSTAEEKGKMIVTKPDVTIIADLNPMDTNKTIEAVVYRKWSSKHVQTQQPMKYCCILLDKQLLQLHKAYKISGFSCEQTGLWERTLDNPTSLTFGKYIHLEEIPAKDFPEHYFNFASYNELAARADVRNAILTDYIGRIQAVSRIRTSGDATSNRIHRRIIDIQNLSAIPSFCALWHHSCQLPCYKNMKHCKGRVAIAVFLSSTSATHYYLNPNIPETFHIKQVHQQLPEPQVILNIENQRYENQEEEKTRNRFPLATIFDLDPQNYEGVRFTSEATIYKINTQKKWYYQRCASCRLQVIPGNPFPTCKNHGPQPIPVYSYCFKAIINDGTATMSLTCFSDNTNTFIRGCDDILAELPNKDPYELPSALKDLEGTTHVFQFHFDSGSTSRRRDLVLDRVFEKTVLPLPAPPPQVIPLEPIIEEQPRASQVPEPTAAPISKHQPEIIQHTKPLSPALSTTASNQPEVFEPETAETKEPQSTPPPTPETVKPIKGDQQTNLPKTSARKSLLKTEPELDTSKGTKKAKHDK</sequence>
<feature type="region of interest" description="Disordered" evidence="1">
    <location>
        <begin position="1048"/>
        <end position="1122"/>
    </location>
</feature>
<evidence type="ECO:0000256" key="1">
    <source>
        <dbReference type="SAM" id="MobiDB-lite"/>
    </source>
</evidence>
<name>A0ABQ4WFI2_9ASTR</name>
<reference evidence="3" key="2">
    <citation type="submission" date="2022-01" db="EMBL/GenBank/DDBJ databases">
        <authorList>
            <person name="Yamashiro T."/>
            <person name="Shiraishi A."/>
            <person name="Satake H."/>
            <person name="Nakayama K."/>
        </authorList>
    </citation>
    <scope>NUCLEOTIDE SEQUENCE</scope>
</reference>
<keyword evidence="3" id="KW-0347">Helicase</keyword>
<gene>
    <name evidence="3" type="ORF">Tco_0624995</name>
</gene>
<dbReference type="EMBL" id="BQNB010008599">
    <property type="protein sequence ID" value="GJS51633.1"/>
    <property type="molecule type" value="Genomic_DNA"/>
</dbReference>
<evidence type="ECO:0000259" key="2">
    <source>
        <dbReference type="Pfam" id="PF14214"/>
    </source>
</evidence>
<dbReference type="Proteomes" id="UP001151760">
    <property type="component" value="Unassembled WGS sequence"/>
</dbReference>
<evidence type="ECO:0000313" key="4">
    <source>
        <dbReference type="Proteomes" id="UP001151760"/>
    </source>
</evidence>
<dbReference type="InterPro" id="IPR012340">
    <property type="entry name" value="NA-bd_OB-fold"/>
</dbReference>
<organism evidence="3 4">
    <name type="scientific">Tanacetum coccineum</name>
    <dbReference type="NCBI Taxonomy" id="301880"/>
    <lineage>
        <taxon>Eukaryota</taxon>
        <taxon>Viridiplantae</taxon>
        <taxon>Streptophyta</taxon>
        <taxon>Embryophyta</taxon>
        <taxon>Tracheophyta</taxon>
        <taxon>Spermatophyta</taxon>
        <taxon>Magnoliopsida</taxon>
        <taxon>eudicotyledons</taxon>
        <taxon>Gunneridae</taxon>
        <taxon>Pentapetalae</taxon>
        <taxon>asterids</taxon>
        <taxon>campanulids</taxon>
        <taxon>Asterales</taxon>
        <taxon>Asteraceae</taxon>
        <taxon>Asteroideae</taxon>
        <taxon>Anthemideae</taxon>
        <taxon>Anthemidinae</taxon>
        <taxon>Tanacetum</taxon>
    </lineage>
</organism>
<dbReference type="PANTHER" id="PTHR45786">
    <property type="entry name" value="DNA BINDING PROTEIN-LIKE"/>
    <property type="match status" value="1"/>
</dbReference>